<dbReference type="EMBL" id="PEMW01000455">
    <property type="protein sequence ID" value="RTI48718.1"/>
    <property type="molecule type" value="Genomic_DNA"/>
</dbReference>
<evidence type="ECO:0000256" key="1">
    <source>
        <dbReference type="ARBA" id="ARBA00022448"/>
    </source>
</evidence>
<gene>
    <name evidence="5" type="ORF">AN926_06745</name>
    <name evidence="13" type="ORF">CSW14_12410</name>
    <name evidence="12" type="ORF">CSW23_05865</name>
    <name evidence="11" type="ORF">CSW27_02625</name>
    <name evidence="10" type="ORF">CSW30_11125</name>
    <name evidence="9" type="ORF">CSW38_03005</name>
    <name evidence="8" type="ORF">CSW40_05360</name>
    <name evidence="7" type="ORF">CSW47_04385</name>
    <name evidence="6" type="ORF">CSW50_01140</name>
</gene>
<dbReference type="GO" id="GO:0005524">
    <property type="term" value="F:ATP binding"/>
    <property type="evidence" value="ECO:0007669"/>
    <property type="project" value="UniProtKB-KW"/>
</dbReference>
<dbReference type="SUPFAM" id="SSF52540">
    <property type="entry name" value="P-loop containing nucleoside triphosphate hydrolases"/>
    <property type="match status" value="1"/>
</dbReference>
<keyword evidence="2" id="KW-0547">Nucleotide-binding</keyword>
<dbReference type="InterPro" id="IPR003593">
    <property type="entry name" value="AAA+_ATPase"/>
</dbReference>
<proteinExistence type="predicted"/>
<evidence type="ECO:0000313" key="8">
    <source>
        <dbReference type="EMBL" id="RTH26235.1"/>
    </source>
</evidence>
<comment type="caution">
    <text evidence="5">The sequence shown here is derived from an EMBL/GenBank/DDBJ whole genome shotgun (WGS) entry which is preliminary data.</text>
</comment>
<evidence type="ECO:0000313" key="18">
    <source>
        <dbReference type="Proteomes" id="UP000287173"/>
    </source>
</evidence>
<dbReference type="EMBL" id="LJJR01000017">
    <property type="protein sequence ID" value="KPD30666.1"/>
    <property type="molecule type" value="Genomic_DNA"/>
</dbReference>
<dbReference type="Pfam" id="PF00005">
    <property type="entry name" value="ABC_tran"/>
    <property type="match status" value="1"/>
</dbReference>
<dbReference type="PROSITE" id="PS50893">
    <property type="entry name" value="ABC_TRANSPORTER_2"/>
    <property type="match status" value="1"/>
</dbReference>
<dbReference type="Gene3D" id="3.40.50.300">
    <property type="entry name" value="P-loop containing nucleotide triphosphate hydrolases"/>
    <property type="match status" value="1"/>
</dbReference>
<name>A0A0N0ZNM1_THESC</name>
<reference evidence="15 16" key="2">
    <citation type="journal article" date="2019" name="Extremophiles">
        <title>Biogeography of thermophiles and predominance of Thermus scotoductus in domestic water heaters.</title>
        <authorList>
            <person name="Wilpiszeski R.L."/>
            <person name="Zhang Z."/>
            <person name="House C.H."/>
        </authorList>
    </citation>
    <scope>NUCLEOTIDE SEQUENCE [LARGE SCALE GENOMIC DNA]</scope>
    <source>
        <strain evidence="12 21">10_S10</strain>
        <strain evidence="11 17">14_S14</strain>
        <strain evidence="10 18">17_S17</strain>
        <strain evidence="13 20">1_S1</strain>
        <strain evidence="9 19">25_S25</strain>
        <strain evidence="8 15">27_S27</strain>
        <strain evidence="7 16">34_S34</strain>
        <strain evidence="6 22">38_S38</strain>
    </source>
</reference>
<dbReference type="EMBL" id="PELP01000099">
    <property type="protein sequence ID" value="RTH05811.1"/>
    <property type="molecule type" value="Genomic_DNA"/>
</dbReference>
<dbReference type="InterPro" id="IPR003439">
    <property type="entry name" value="ABC_transporter-like_ATP-bd"/>
</dbReference>
<evidence type="ECO:0000313" key="10">
    <source>
        <dbReference type="EMBL" id="RTI05629.1"/>
    </source>
</evidence>
<evidence type="ECO:0000313" key="19">
    <source>
        <dbReference type="Proteomes" id="UP000287306"/>
    </source>
</evidence>
<dbReference type="Proteomes" id="UP000286734">
    <property type="component" value="Unassembled WGS sequence"/>
</dbReference>
<dbReference type="Proteomes" id="UP000286712">
    <property type="component" value="Unassembled WGS sequence"/>
</dbReference>
<dbReference type="PANTHER" id="PTHR42711:SF4">
    <property type="entry name" value="ABC TRANSPORTER RELATED"/>
    <property type="match status" value="1"/>
</dbReference>
<evidence type="ECO:0000313" key="5">
    <source>
        <dbReference type="EMBL" id="KPD30666.1"/>
    </source>
</evidence>
<evidence type="ECO:0000259" key="4">
    <source>
        <dbReference type="PROSITE" id="PS50893"/>
    </source>
</evidence>
<dbReference type="RefSeq" id="WP_008631290.1">
    <property type="nucleotide sequence ID" value="NZ_DAHVNI010000005.1"/>
</dbReference>
<dbReference type="AlphaFoldDB" id="A0A0N0ZNM1"/>
<evidence type="ECO:0000313" key="17">
    <source>
        <dbReference type="Proteomes" id="UP000287155"/>
    </source>
</evidence>
<evidence type="ECO:0000313" key="22">
    <source>
        <dbReference type="Proteomes" id="UP000288082"/>
    </source>
</evidence>
<evidence type="ECO:0000313" key="16">
    <source>
        <dbReference type="Proteomes" id="UP000286734"/>
    </source>
</evidence>
<sequence>MSAEPIILAQDLTKHYRVALKEESLLATLRHFLLRQYRTVKAVEGVSFQIARGEVVGFLGPNGAGKTTTLKMLTGLIHPTRGKAVVAGHIPWRREKAFLKKITLVMGNKQQLIWDLPALDTFRLNAAIYDIPEGEFRKRVSELSEMLSLTNKLHQPVRKLSLGERMKAELLAALLHRPEVLFLDEPTLGLDVNAQVAVREFIREYNRRYGATVLLTSHYMADIAALAERVLVIHQGRLLYDGPLAGLLERFAPYREVGLTLAYPLPREAFLAFGEVRDLEGLKARLLVPRERLTERVAEILKSLPVEDLEVREPPLEEVIARVYKIAPSGLSETPALEEA</sequence>
<dbReference type="EMBL" id="PELW01000122">
    <property type="protein sequence ID" value="RTH26235.1"/>
    <property type="molecule type" value="Genomic_DNA"/>
</dbReference>
<evidence type="ECO:0000313" key="9">
    <source>
        <dbReference type="EMBL" id="RTH27619.1"/>
    </source>
</evidence>
<protein>
    <submittedName>
        <fullName evidence="5">ABC transporter</fullName>
    </submittedName>
</protein>
<reference evidence="5 14" key="1">
    <citation type="submission" date="2015-09" db="EMBL/GenBank/DDBJ databases">
        <title>Draft genome sequence of Thermus scotoductus strain K1 isolated from a geothermal spring in Nagorno-Karabakh, Armenia.</title>
        <authorList>
            <person name="Saghatelyan A."/>
            <person name="Poghosyan L."/>
            <person name="Panosyan H."/>
            <person name="Birkeland N.-K."/>
        </authorList>
    </citation>
    <scope>NUCLEOTIDE SEQUENCE [LARGE SCALE GENOMIC DNA]</scope>
    <source>
        <strain evidence="5 14">K1</strain>
    </source>
</reference>
<evidence type="ECO:0000256" key="3">
    <source>
        <dbReference type="ARBA" id="ARBA00022840"/>
    </source>
</evidence>
<dbReference type="InterPro" id="IPR017871">
    <property type="entry name" value="ABC_transporter-like_CS"/>
</dbReference>
<evidence type="ECO:0000313" key="6">
    <source>
        <dbReference type="EMBL" id="RTH05102.1"/>
    </source>
</evidence>
<keyword evidence="3" id="KW-0067">ATP-binding</keyword>
<dbReference type="PROSITE" id="PS00211">
    <property type="entry name" value="ABC_TRANSPORTER_1"/>
    <property type="match status" value="1"/>
</dbReference>
<evidence type="ECO:0000313" key="14">
    <source>
        <dbReference type="Proteomes" id="UP000053099"/>
    </source>
</evidence>
<dbReference type="Proteomes" id="UP000287467">
    <property type="component" value="Unassembled WGS sequence"/>
</dbReference>
<dbReference type="SMART" id="SM00382">
    <property type="entry name" value="AAA"/>
    <property type="match status" value="1"/>
</dbReference>
<dbReference type="Proteomes" id="UP000053099">
    <property type="component" value="Unassembled WGS sequence"/>
</dbReference>
<dbReference type="Proteomes" id="UP000287155">
    <property type="component" value="Unassembled WGS sequence"/>
</dbReference>
<dbReference type="Proteomes" id="UP000287173">
    <property type="component" value="Unassembled WGS sequence"/>
</dbReference>
<organism evidence="5 14">
    <name type="scientific">Thermus scotoductus</name>
    <dbReference type="NCBI Taxonomy" id="37636"/>
    <lineage>
        <taxon>Bacteria</taxon>
        <taxon>Thermotogati</taxon>
        <taxon>Deinococcota</taxon>
        <taxon>Deinococci</taxon>
        <taxon>Thermales</taxon>
        <taxon>Thermaceae</taxon>
        <taxon>Thermus</taxon>
    </lineage>
</organism>
<dbReference type="Proteomes" id="UP000287306">
    <property type="component" value="Unassembled WGS sequence"/>
</dbReference>
<dbReference type="Proteomes" id="UP000288073">
    <property type="component" value="Unassembled WGS sequence"/>
</dbReference>
<dbReference type="EMBL" id="PEMN01000155">
    <property type="protein sequence ID" value="RTI17611.1"/>
    <property type="molecule type" value="Genomic_DNA"/>
</dbReference>
<evidence type="ECO:0000313" key="13">
    <source>
        <dbReference type="EMBL" id="RTI48718.1"/>
    </source>
</evidence>
<dbReference type="InterPro" id="IPR027417">
    <property type="entry name" value="P-loop_NTPase"/>
</dbReference>
<dbReference type="EMBL" id="PELY01000066">
    <property type="protein sequence ID" value="RTH27619.1"/>
    <property type="molecule type" value="Genomic_DNA"/>
</dbReference>
<dbReference type="PATRIC" id="fig|37636.3.peg.416"/>
<evidence type="ECO:0000313" key="7">
    <source>
        <dbReference type="EMBL" id="RTH05811.1"/>
    </source>
</evidence>
<accession>A0A0N0ZNM1</accession>
<evidence type="ECO:0000313" key="21">
    <source>
        <dbReference type="Proteomes" id="UP000288073"/>
    </source>
</evidence>
<evidence type="ECO:0000256" key="2">
    <source>
        <dbReference type="ARBA" id="ARBA00022741"/>
    </source>
</evidence>
<dbReference type="EMBL" id="PEMJ01000055">
    <property type="protein sequence ID" value="RTI17029.1"/>
    <property type="molecule type" value="Genomic_DNA"/>
</dbReference>
<evidence type="ECO:0000313" key="12">
    <source>
        <dbReference type="EMBL" id="RTI17611.1"/>
    </source>
</evidence>
<evidence type="ECO:0000313" key="20">
    <source>
        <dbReference type="Proteomes" id="UP000287467"/>
    </source>
</evidence>
<dbReference type="GO" id="GO:0016887">
    <property type="term" value="F:ATP hydrolysis activity"/>
    <property type="evidence" value="ECO:0007669"/>
    <property type="project" value="InterPro"/>
</dbReference>
<dbReference type="Proteomes" id="UP000288082">
    <property type="component" value="Unassembled WGS sequence"/>
</dbReference>
<keyword evidence="1" id="KW-0813">Transport</keyword>
<evidence type="ECO:0000313" key="15">
    <source>
        <dbReference type="Proteomes" id="UP000286712"/>
    </source>
</evidence>
<dbReference type="PANTHER" id="PTHR42711">
    <property type="entry name" value="ABC TRANSPORTER ATP-BINDING PROTEIN"/>
    <property type="match status" value="1"/>
</dbReference>
<dbReference type="InterPro" id="IPR050763">
    <property type="entry name" value="ABC_transporter_ATP-binding"/>
</dbReference>
<dbReference type="EMBL" id="PEMG01000429">
    <property type="protein sequence ID" value="RTI05629.1"/>
    <property type="molecule type" value="Genomic_DNA"/>
</dbReference>
<feature type="domain" description="ABC transporter" evidence="4">
    <location>
        <begin position="20"/>
        <end position="260"/>
    </location>
</feature>
<evidence type="ECO:0000313" key="11">
    <source>
        <dbReference type="EMBL" id="RTI17029.1"/>
    </source>
</evidence>
<dbReference type="EMBL" id="PELM01000022">
    <property type="protein sequence ID" value="RTH05102.1"/>
    <property type="molecule type" value="Genomic_DNA"/>
</dbReference>